<feature type="region of interest" description="Disordered" evidence="2">
    <location>
        <begin position="1585"/>
        <end position="1608"/>
    </location>
</feature>
<proteinExistence type="predicted"/>
<feature type="region of interest" description="Disordered" evidence="2">
    <location>
        <begin position="197"/>
        <end position="532"/>
    </location>
</feature>
<feature type="compositionally biased region" description="Basic and acidic residues" evidence="2">
    <location>
        <begin position="829"/>
        <end position="874"/>
    </location>
</feature>
<dbReference type="Pfam" id="PF13893">
    <property type="entry name" value="RRM_5"/>
    <property type="match status" value="2"/>
</dbReference>
<feature type="compositionally biased region" description="Acidic residues" evidence="2">
    <location>
        <begin position="925"/>
        <end position="959"/>
    </location>
</feature>
<dbReference type="SMART" id="SM00360">
    <property type="entry name" value="RRM"/>
    <property type="match status" value="4"/>
</dbReference>
<dbReference type="OrthoDB" id="10072641at2759"/>
<feature type="compositionally biased region" description="Polar residues" evidence="2">
    <location>
        <begin position="1510"/>
        <end position="1530"/>
    </location>
</feature>
<feature type="compositionally biased region" description="Basic and acidic residues" evidence="2">
    <location>
        <begin position="1134"/>
        <end position="1189"/>
    </location>
</feature>
<evidence type="ECO:0000313" key="5">
    <source>
        <dbReference type="RefSeq" id="XP_042626311.1"/>
    </source>
</evidence>
<name>A0A9Q9YTW6_CYPCA</name>
<feature type="region of interest" description="Disordered" evidence="2">
    <location>
        <begin position="800"/>
        <end position="1214"/>
    </location>
</feature>
<feature type="compositionally biased region" description="Acidic residues" evidence="2">
    <location>
        <begin position="1536"/>
        <end position="1545"/>
    </location>
</feature>
<feature type="compositionally biased region" description="Acidic residues" evidence="2">
    <location>
        <begin position="1115"/>
        <end position="1133"/>
    </location>
</feature>
<dbReference type="GO" id="GO:0003723">
    <property type="term" value="F:RNA binding"/>
    <property type="evidence" value="ECO:0007669"/>
    <property type="project" value="UniProtKB-UniRule"/>
</dbReference>
<dbReference type="GeneID" id="109101760"/>
<dbReference type="Proteomes" id="UP001155660">
    <property type="component" value="Chromosome A14"/>
</dbReference>
<evidence type="ECO:0000313" key="6">
    <source>
        <dbReference type="RefSeq" id="XP_042626312.1"/>
    </source>
</evidence>
<dbReference type="GO" id="GO:0008270">
    <property type="term" value="F:zinc ion binding"/>
    <property type="evidence" value="ECO:0007669"/>
    <property type="project" value="InterPro"/>
</dbReference>
<feature type="compositionally biased region" description="Polar residues" evidence="2">
    <location>
        <begin position="1350"/>
        <end position="1360"/>
    </location>
</feature>
<reference evidence="4 5" key="1">
    <citation type="submission" date="2025-04" db="UniProtKB">
        <authorList>
            <consortium name="RefSeq"/>
        </authorList>
    </citation>
    <scope>IDENTIFICATION</scope>
    <source>
        <tissue evidence="4 5">Muscle</tissue>
    </source>
</reference>
<organism evidence="4">
    <name type="scientific">Cyprinus carpio</name>
    <name type="common">Common carp</name>
    <dbReference type="NCBI Taxonomy" id="7962"/>
    <lineage>
        <taxon>Eukaryota</taxon>
        <taxon>Metazoa</taxon>
        <taxon>Chordata</taxon>
        <taxon>Craniata</taxon>
        <taxon>Vertebrata</taxon>
        <taxon>Euteleostomi</taxon>
        <taxon>Actinopterygii</taxon>
        <taxon>Neopterygii</taxon>
        <taxon>Teleostei</taxon>
        <taxon>Ostariophysi</taxon>
        <taxon>Cypriniformes</taxon>
        <taxon>Cyprinidae</taxon>
        <taxon>Cyprininae</taxon>
        <taxon>Cyprinus</taxon>
    </lineage>
</organism>
<dbReference type="CDD" id="cd12436">
    <property type="entry name" value="RRM1_2_MATR3_like"/>
    <property type="match status" value="2"/>
</dbReference>
<feature type="compositionally biased region" description="Basic and acidic residues" evidence="2">
    <location>
        <begin position="502"/>
        <end position="532"/>
    </location>
</feature>
<evidence type="ECO:0000256" key="1">
    <source>
        <dbReference type="PROSITE-ProRule" id="PRU00176"/>
    </source>
</evidence>
<gene>
    <name evidence="4 5 6" type="primary">LOC109101760</name>
</gene>
<sequence>MSYNHPYQNPADGYGASNDKYKDSQRIYHRESTAYRSQIRGASPERMSPSSSEPVLSSAKALSFLHSCGLDAEDLQTLAELPEHLIAADTLPDLLAQIKKKKASGTSSSRSGALRDSSSSRSWDDTSHAQLVEYPLDLPERQSYSIPREQLPTWDDRWENVQQSSSPSCTYTSSESNYVVEYNHLKDKESYFDKASYATEPSRQKTSVVPQSYSSYSRDAIQSSHLSSRDGSHSSRLSSRDVSQSSHLSSRDASQSSHLSSRDIGQSSHLSSRDIGQSSHLSSRDIGQSSYLSSRDIGQSSHLSSRDIGQSSHLSSRDIGQSSHLSSRDIGQSSHLSSRDIGQSSHLSSRDIGQSSHLSSRDIGQSSHLSSRDASQSSHLSSRDIGQSSHLSSRDASQSSHRSSRDVSQSSYLSSKDVSQSSHRSSRDASHSSHLSGRDTGQSSHLSSRDVGLPSLLSSRDAGPPSHLSNRGIAPPSLQSSRDVGLPSLLSIRDLAPPSHLSSRDVRQSSHHQRTESAPRVPTRKEASDFHGKTPPVFPYACVLCEITVLSNKDWSVHVKGAQHAHSQLSLVEKYPAWDQTIQSARRNEPHSDRLVSRTTQERGGTSSSRNGSLGSRSGASRSRSASSSSQNHSNTESKCKVVCVKFEVDEVDEAYLKKLLCQFGAIVKIIMLPRMAFVNMGTAGQAEDIVKYFYQNPLRIKGELIVFTLSAAVSFLQTSRVVSFSPLPSGDGIRSELTAIAKRFGSVKNSLFLPSRGYVEMGSMEEANKLVEHYSTSSLKIKGKTINVCSSTEYQTLGMKDADKERSPVPYSSRRRRRSCSPRRRTHRDSPSPKRRASEERSRSRRSQDSKKREESGRSRERTKESSKRDSSYKSRSKRSSPSKDQKQETKTEESVEETVEDDNDQSDIMADDSDLEGVAVIADDGEALNSEDELTVDEEIDDEVHDTSDEQEQDASEDVQALNESDDQTKPSDMDTSSIQPEMSEHVPATTTTTDGSSDCKEAKELQQGEQKELQEEPKELQQVEQEEPKELQEGEQKGLQEEPNELQEEPKELQEEPNELQEEPKELQEEPKELQEGEQKGLQEEPNELQEEPKELQEEPNELQEEPKELQEEPNELQEEPNELQEEPNELQEKQKELQQGEQKELENKQKVLQEDQKELQEVEKKELQQKELKQEEQKELQHGEQNKLQQGEQKDDTVKMKEEAADFSENLDKEGVLTEQGDEKEISTSSTEEKFGKVLEVAGFPVAKKYSEADLLKIGKKYGDVAGCCLVRSNRKVEMALIEMVNAADAAKLEAECKRQHIKLGGRNLRITVSKKYSQLNEGQSIDADSEKEKVKEDIEEDSKEPSSTLASSEESTVLMAEMEISEEDAEAQEANETNMDTIMQTSSDEEETYGRVLRIRNLPMPDEYTDADFLSIVEPYGKVIRHWMFRLHQTGLIEMEKASDAEKVVAAANMNKITVAGKNPKISVSTKHAHLNKRYFLHGPSDGSLQASTEFEEENDESKTISEQPSIQTSANVKESSNDVNSKADEMQDSAADEGNSDVVTEMQTPVMDPVGTEFVRPVVGYFCSLCNAIYASEEEAKDEHCRTPMHHQKLKEHKERNS</sequence>
<dbReference type="InterPro" id="IPR003604">
    <property type="entry name" value="Matrin/U1-like-C_Znf_C2H2"/>
</dbReference>
<dbReference type="SMART" id="SM00451">
    <property type="entry name" value="ZnF_U1"/>
    <property type="match status" value="2"/>
</dbReference>
<dbReference type="RefSeq" id="XP_042626312.1">
    <property type="nucleotide sequence ID" value="XM_042770378.1"/>
</dbReference>
<evidence type="ECO:0000259" key="3">
    <source>
        <dbReference type="PROSITE" id="PS50102"/>
    </source>
</evidence>
<feature type="compositionally biased region" description="Basic and acidic residues" evidence="2">
    <location>
        <begin position="1000"/>
        <end position="1043"/>
    </location>
</feature>
<feature type="compositionally biased region" description="Low complexity" evidence="2">
    <location>
        <begin position="387"/>
        <end position="423"/>
    </location>
</feature>
<feature type="compositionally biased region" description="Basic and acidic residues" evidence="2">
    <location>
        <begin position="1196"/>
        <end position="1214"/>
    </location>
</feature>
<feature type="compositionally biased region" description="Acidic residues" evidence="2">
    <location>
        <begin position="896"/>
        <end position="917"/>
    </location>
</feature>
<feature type="compositionally biased region" description="Basic and acidic residues" evidence="2">
    <location>
        <begin position="19"/>
        <end position="33"/>
    </location>
</feature>
<dbReference type="RefSeq" id="XP_042626311.1">
    <property type="nucleotide sequence ID" value="XM_042770377.1"/>
</dbReference>
<feature type="region of interest" description="Disordered" evidence="2">
    <location>
        <begin position="584"/>
        <end position="634"/>
    </location>
</feature>
<feature type="compositionally biased region" description="Polar residues" evidence="2">
    <location>
        <begin position="199"/>
        <end position="222"/>
    </location>
</feature>
<keyword evidence="1" id="KW-0694">RNA-binding</keyword>
<feature type="region of interest" description="Disordered" evidence="2">
    <location>
        <begin position="101"/>
        <end position="126"/>
    </location>
</feature>
<feature type="domain" description="RRM" evidence="3">
    <location>
        <begin position="1400"/>
        <end position="1476"/>
    </location>
</feature>
<dbReference type="PANTHER" id="PTHR15592">
    <property type="entry name" value="MATRIN 3/NUCLEAR PROTEIN 220-RELATED"/>
    <property type="match status" value="1"/>
</dbReference>
<accession>A0A9Q9YTW6</accession>
<feature type="compositionally biased region" description="Basic residues" evidence="2">
    <location>
        <begin position="814"/>
        <end position="828"/>
    </location>
</feature>
<dbReference type="RefSeq" id="XP_042626310.1">
    <property type="nucleotide sequence ID" value="XM_042770376.1"/>
</dbReference>
<feature type="region of interest" description="Disordered" evidence="2">
    <location>
        <begin position="1"/>
        <end position="55"/>
    </location>
</feature>
<feature type="compositionally biased region" description="Low complexity" evidence="2">
    <location>
        <begin position="603"/>
        <end position="630"/>
    </location>
</feature>
<evidence type="ECO:0000256" key="2">
    <source>
        <dbReference type="SAM" id="MobiDB-lite"/>
    </source>
</evidence>
<feature type="region of interest" description="Disordered" evidence="2">
    <location>
        <begin position="1326"/>
        <end position="1360"/>
    </location>
</feature>
<dbReference type="KEGG" id="ccar:109101760"/>
<dbReference type="PROSITE" id="PS50102">
    <property type="entry name" value="RRM"/>
    <property type="match status" value="1"/>
</dbReference>
<feature type="region of interest" description="Disordered" evidence="2">
    <location>
        <begin position="1487"/>
        <end position="1546"/>
    </location>
</feature>
<feature type="compositionally biased region" description="Low complexity" evidence="2">
    <location>
        <begin position="107"/>
        <end position="121"/>
    </location>
</feature>
<protein>
    <submittedName>
        <fullName evidence="4 5">Uncharacterized protein LOC109101760 isoform X1</fullName>
    </submittedName>
</protein>
<feature type="compositionally biased region" description="Basic and acidic residues" evidence="2">
    <location>
        <begin position="1065"/>
        <end position="1086"/>
    </location>
</feature>
<feature type="compositionally biased region" description="Basic and acidic residues" evidence="2">
    <location>
        <begin position="586"/>
        <end position="596"/>
    </location>
</feature>
<evidence type="ECO:0000313" key="4">
    <source>
        <dbReference type="RefSeq" id="XP_042626310.1"/>
    </source>
</evidence>
<feature type="compositionally biased region" description="Low complexity" evidence="2">
    <location>
        <begin position="44"/>
        <end position="55"/>
    </location>
</feature>
<dbReference type="InterPro" id="IPR000504">
    <property type="entry name" value="RRM_dom"/>
</dbReference>
<feature type="compositionally biased region" description="Low complexity" evidence="2">
    <location>
        <begin position="234"/>
        <end position="252"/>
    </location>
</feature>
<feature type="compositionally biased region" description="Polar residues" evidence="2">
    <location>
        <begin position="253"/>
        <end position="386"/>
    </location>
</feature>
<feature type="compositionally biased region" description="Basic and acidic residues" evidence="2">
    <location>
        <begin position="883"/>
        <end position="895"/>
    </location>
</feature>